<keyword evidence="1" id="KW-0472">Membrane</keyword>
<dbReference type="AlphaFoldDB" id="A0A1H9ME03"/>
<dbReference type="OrthoDB" id="6556333at2"/>
<protein>
    <submittedName>
        <fullName evidence="2">Uncharacterized protein</fullName>
    </submittedName>
</protein>
<gene>
    <name evidence="2" type="ORF">SAMN05216522_1156</name>
</gene>
<dbReference type="EMBL" id="FOGC01000015">
    <property type="protein sequence ID" value="SER22000.1"/>
    <property type="molecule type" value="Genomic_DNA"/>
</dbReference>
<evidence type="ECO:0000256" key="1">
    <source>
        <dbReference type="SAM" id="Phobius"/>
    </source>
</evidence>
<keyword evidence="1" id="KW-0812">Transmembrane</keyword>
<dbReference type="STRING" id="988801.SAMN05216522_1156"/>
<sequence length="82" mass="9378">MINYLKLLGYSCIFCSIVYFVLTGVVAFINYLNNGYFFYPLYHVKRTLVFSCISGGAITLAAIFFNLIGKFNFRKKPPSEPE</sequence>
<dbReference type="Proteomes" id="UP000242515">
    <property type="component" value="Unassembled WGS sequence"/>
</dbReference>
<accession>A0A1H9ME03</accession>
<feature type="transmembrane region" description="Helical" evidence="1">
    <location>
        <begin position="7"/>
        <end position="28"/>
    </location>
</feature>
<proteinExistence type="predicted"/>
<keyword evidence="1" id="KW-1133">Transmembrane helix</keyword>
<evidence type="ECO:0000313" key="3">
    <source>
        <dbReference type="Proteomes" id="UP000242515"/>
    </source>
</evidence>
<name>A0A1H9ME03_9GAMM</name>
<reference evidence="3" key="1">
    <citation type="submission" date="2016-10" db="EMBL/GenBank/DDBJ databases">
        <authorList>
            <person name="Varghese N."/>
            <person name="Submissions S."/>
        </authorList>
    </citation>
    <scope>NUCLEOTIDE SEQUENCE [LARGE SCALE GENOMIC DNA]</scope>
    <source>
        <strain evidence="3">8N4</strain>
    </source>
</reference>
<evidence type="ECO:0000313" key="2">
    <source>
        <dbReference type="EMBL" id="SER22000.1"/>
    </source>
</evidence>
<organism evidence="2 3">
    <name type="scientific">Rosenbergiella nectarea</name>
    <dbReference type="NCBI Taxonomy" id="988801"/>
    <lineage>
        <taxon>Bacteria</taxon>
        <taxon>Pseudomonadati</taxon>
        <taxon>Pseudomonadota</taxon>
        <taxon>Gammaproteobacteria</taxon>
        <taxon>Enterobacterales</taxon>
        <taxon>Erwiniaceae</taxon>
        <taxon>Rosenbergiella</taxon>
    </lineage>
</organism>
<feature type="transmembrane region" description="Helical" evidence="1">
    <location>
        <begin position="48"/>
        <end position="68"/>
    </location>
</feature>
<keyword evidence="3" id="KW-1185">Reference proteome</keyword>